<proteinExistence type="predicted"/>
<dbReference type="Proteomes" id="UP000187209">
    <property type="component" value="Unassembled WGS sequence"/>
</dbReference>
<comment type="caution">
    <text evidence="1">The sequence shown here is derived from an EMBL/GenBank/DDBJ whole genome shotgun (WGS) entry which is preliminary data.</text>
</comment>
<gene>
    <name evidence="1" type="ORF">SteCoe_13479</name>
</gene>
<organism evidence="1 2">
    <name type="scientific">Stentor coeruleus</name>
    <dbReference type="NCBI Taxonomy" id="5963"/>
    <lineage>
        <taxon>Eukaryota</taxon>
        <taxon>Sar</taxon>
        <taxon>Alveolata</taxon>
        <taxon>Ciliophora</taxon>
        <taxon>Postciliodesmatophora</taxon>
        <taxon>Heterotrichea</taxon>
        <taxon>Heterotrichida</taxon>
        <taxon>Stentoridae</taxon>
        <taxon>Stentor</taxon>
    </lineage>
</organism>
<keyword evidence="2" id="KW-1185">Reference proteome</keyword>
<protein>
    <submittedName>
        <fullName evidence="1">Uncharacterized protein</fullName>
    </submittedName>
</protein>
<evidence type="ECO:0000313" key="1">
    <source>
        <dbReference type="EMBL" id="OMJ85243.1"/>
    </source>
</evidence>
<accession>A0A1R2C8A8</accession>
<dbReference type="AlphaFoldDB" id="A0A1R2C8A8"/>
<evidence type="ECO:0000313" key="2">
    <source>
        <dbReference type="Proteomes" id="UP000187209"/>
    </source>
</evidence>
<sequence>MNLEVRSHRRRFSEIDNFKKIEDILKLVVSGHFQSQTLTKKSTKERLPILNNEKESVTRKALVFNDSPIKLYSRSVMSKRLEKPEAKKPFSKYNKLKRVSNTSNYRNQNPIKVNYLDPHKNYRRFVSIAHTMVENDLIRGWSRN</sequence>
<reference evidence="1 2" key="1">
    <citation type="submission" date="2016-11" db="EMBL/GenBank/DDBJ databases">
        <title>The macronuclear genome of Stentor coeruleus: a giant cell with tiny introns.</title>
        <authorList>
            <person name="Slabodnick M."/>
            <person name="Ruby J.G."/>
            <person name="Reiff S.B."/>
            <person name="Swart E.C."/>
            <person name="Gosai S."/>
            <person name="Prabakaran S."/>
            <person name="Witkowska E."/>
            <person name="Larue G.E."/>
            <person name="Fisher S."/>
            <person name="Freeman R.M."/>
            <person name="Gunawardena J."/>
            <person name="Chu W."/>
            <person name="Stover N.A."/>
            <person name="Gregory B.D."/>
            <person name="Nowacki M."/>
            <person name="Derisi J."/>
            <person name="Roy S.W."/>
            <person name="Marshall W.F."/>
            <person name="Sood P."/>
        </authorList>
    </citation>
    <scope>NUCLEOTIDE SEQUENCE [LARGE SCALE GENOMIC DNA]</scope>
    <source>
        <strain evidence="1">WM001</strain>
    </source>
</reference>
<dbReference type="EMBL" id="MPUH01000243">
    <property type="protein sequence ID" value="OMJ85243.1"/>
    <property type="molecule type" value="Genomic_DNA"/>
</dbReference>
<name>A0A1R2C8A8_9CILI</name>